<accession>A0AAD5UHL2</accession>
<feature type="domain" description="DDE Tnp4" evidence="3">
    <location>
        <begin position="111"/>
        <end position="243"/>
    </location>
</feature>
<keyword evidence="5" id="KW-1185">Reference proteome</keyword>
<dbReference type="EMBL" id="JADGKB010000028">
    <property type="protein sequence ID" value="KAJ3258366.1"/>
    <property type="molecule type" value="Genomic_DNA"/>
</dbReference>
<comment type="cofactor">
    <cofactor evidence="1">
        <name>a divalent metal cation</name>
        <dbReference type="ChEBI" id="CHEBI:60240"/>
    </cofactor>
</comment>
<keyword evidence="2" id="KW-0479">Metal-binding</keyword>
<evidence type="ECO:0000256" key="2">
    <source>
        <dbReference type="ARBA" id="ARBA00022723"/>
    </source>
</evidence>
<name>A0AAD5UHL2_9FUNG</name>
<evidence type="ECO:0000256" key="1">
    <source>
        <dbReference type="ARBA" id="ARBA00001968"/>
    </source>
</evidence>
<dbReference type="Pfam" id="PF13359">
    <property type="entry name" value="DDE_Tnp_4"/>
    <property type="match status" value="1"/>
</dbReference>
<comment type="caution">
    <text evidence="4">The sequence shown here is derived from an EMBL/GenBank/DDBJ whole genome shotgun (WGS) entry which is preliminary data.</text>
</comment>
<dbReference type="InterPro" id="IPR027806">
    <property type="entry name" value="HARBI1_dom"/>
</dbReference>
<protein>
    <recommendedName>
        <fullName evidence="3">DDE Tnp4 domain-containing protein</fullName>
    </recommendedName>
</protein>
<evidence type="ECO:0000313" key="5">
    <source>
        <dbReference type="Proteomes" id="UP001210925"/>
    </source>
</evidence>
<reference evidence="4" key="1">
    <citation type="submission" date="2020-05" db="EMBL/GenBank/DDBJ databases">
        <title>Phylogenomic resolution of chytrid fungi.</title>
        <authorList>
            <person name="Stajich J.E."/>
            <person name="Amses K."/>
            <person name="Simmons R."/>
            <person name="Seto K."/>
            <person name="Myers J."/>
            <person name="Bonds A."/>
            <person name="Quandt C.A."/>
            <person name="Barry K."/>
            <person name="Liu P."/>
            <person name="Grigoriev I."/>
            <person name="Longcore J.E."/>
            <person name="James T.Y."/>
        </authorList>
    </citation>
    <scope>NUCLEOTIDE SEQUENCE</scope>
    <source>
        <strain evidence="4">PLAUS21</strain>
    </source>
</reference>
<dbReference type="Proteomes" id="UP001210925">
    <property type="component" value="Unassembled WGS sequence"/>
</dbReference>
<proteinExistence type="predicted"/>
<evidence type="ECO:0000259" key="3">
    <source>
        <dbReference type="Pfam" id="PF13359"/>
    </source>
</evidence>
<dbReference type="GO" id="GO:0046872">
    <property type="term" value="F:metal ion binding"/>
    <property type="evidence" value="ECO:0007669"/>
    <property type="project" value="UniProtKB-KW"/>
</dbReference>
<evidence type="ECO:0000313" key="4">
    <source>
        <dbReference type="EMBL" id="KAJ3258366.1"/>
    </source>
</evidence>
<sequence>MSEYLDISQPYIDYGDEATFKVYFGFDPDTTKKVWDAIPESKKTKEIHLLWALFYLKRYPVLLIAATIFKVDVKTYKKYVVKTITELNQCLPGFPTDFNQINPDKTFIGSVDVTRCKIQKPTLECWQYWSGKDKFYALKYEIVVSYCKPKRIILVNGPYKGAYSDISVFRHRLTFMVPSTKLLIGDKGYVGESSRILAPTKGLNITPDQRRMNYKLSKKRQDIERVNKRMKDWRFMALEFRSHDYTFHVICVNVISWSQRNLAH</sequence>
<organism evidence="4 5">
    <name type="scientific">Boothiomyces macroporosus</name>
    <dbReference type="NCBI Taxonomy" id="261099"/>
    <lineage>
        <taxon>Eukaryota</taxon>
        <taxon>Fungi</taxon>
        <taxon>Fungi incertae sedis</taxon>
        <taxon>Chytridiomycota</taxon>
        <taxon>Chytridiomycota incertae sedis</taxon>
        <taxon>Chytridiomycetes</taxon>
        <taxon>Rhizophydiales</taxon>
        <taxon>Terramycetaceae</taxon>
        <taxon>Boothiomyces</taxon>
    </lineage>
</organism>
<gene>
    <name evidence="4" type="ORF">HK103_003654</name>
</gene>
<dbReference type="AlphaFoldDB" id="A0AAD5UHL2"/>